<name>A0AA36EXN5_OCTVU</name>
<keyword evidence="2" id="KW-1185">Reference proteome</keyword>
<dbReference type="Proteomes" id="UP001162480">
    <property type="component" value="Chromosome 1"/>
</dbReference>
<protein>
    <submittedName>
        <fullName evidence="1">Uncharacterized protein</fullName>
    </submittedName>
</protein>
<evidence type="ECO:0000313" key="1">
    <source>
        <dbReference type="EMBL" id="CAI9715763.1"/>
    </source>
</evidence>
<reference evidence="1" key="1">
    <citation type="submission" date="2023-08" db="EMBL/GenBank/DDBJ databases">
        <authorList>
            <person name="Alioto T."/>
            <person name="Alioto T."/>
            <person name="Gomez Garrido J."/>
        </authorList>
    </citation>
    <scope>NUCLEOTIDE SEQUENCE</scope>
</reference>
<sequence length="70" mass="8375">MDIRCTEMDIRCAGMNDIRYAVISVSTFFQEKKTKHCKLVRFMNDLWNCHRLSSHMDYILATRRIGNIYL</sequence>
<evidence type="ECO:0000313" key="2">
    <source>
        <dbReference type="Proteomes" id="UP001162480"/>
    </source>
</evidence>
<organism evidence="1 2">
    <name type="scientific">Octopus vulgaris</name>
    <name type="common">Common octopus</name>
    <dbReference type="NCBI Taxonomy" id="6645"/>
    <lineage>
        <taxon>Eukaryota</taxon>
        <taxon>Metazoa</taxon>
        <taxon>Spiralia</taxon>
        <taxon>Lophotrochozoa</taxon>
        <taxon>Mollusca</taxon>
        <taxon>Cephalopoda</taxon>
        <taxon>Coleoidea</taxon>
        <taxon>Octopodiformes</taxon>
        <taxon>Octopoda</taxon>
        <taxon>Incirrata</taxon>
        <taxon>Octopodidae</taxon>
        <taxon>Octopus</taxon>
    </lineage>
</organism>
<proteinExistence type="predicted"/>
<accession>A0AA36EXN5</accession>
<dbReference type="AlphaFoldDB" id="A0AA36EXN5"/>
<gene>
    <name evidence="1" type="ORF">OCTVUL_1B016969</name>
</gene>
<dbReference type="EMBL" id="OX597814">
    <property type="protein sequence ID" value="CAI9715763.1"/>
    <property type="molecule type" value="Genomic_DNA"/>
</dbReference>